<evidence type="ECO:0000313" key="15">
    <source>
        <dbReference type="EMBL" id="KAG8039817.1"/>
    </source>
</evidence>
<proteinExistence type="inferred from homology"/>
<evidence type="ECO:0000313" key="16">
    <source>
        <dbReference type="Proteomes" id="UP000729913"/>
    </source>
</evidence>
<comment type="caution">
    <text evidence="15">The sequence shown here is derived from an EMBL/GenBank/DDBJ whole genome shotgun (WGS) entry which is preliminary data.</text>
</comment>
<dbReference type="FunFam" id="1.10.630.10:FF:000182">
    <property type="entry name" value="Cytochrome P450 3A4"/>
    <property type="match status" value="1"/>
</dbReference>
<evidence type="ECO:0000256" key="8">
    <source>
        <dbReference type="ARBA" id="ARBA00022848"/>
    </source>
</evidence>
<evidence type="ECO:0000256" key="3">
    <source>
        <dbReference type="ARBA" id="ARBA00004406"/>
    </source>
</evidence>
<evidence type="ECO:0000256" key="12">
    <source>
        <dbReference type="ARBA" id="ARBA00023136"/>
    </source>
</evidence>
<dbReference type="PROSITE" id="PS00086">
    <property type="entry name" value="CYTOCHROME_P450"/>
    <property type="match status" value="1"/>
</dbReference>
<dbReference type="GO" id="GO:0016705">
    <property type="term" value="F:oxidoreductase activity, acting on paired donors, with incorporation or reduction of molecular oxygen"/>
    <property type="evidence" value="ECO:0007669"/>
    <property type="project" value="InterPro"/>
</dbReference>
<feature type="transmembrane region" description="Helical" evidence="14">
    <location>
        <begin position="6"/>
        <end position="21"/>
    </location>
</feature>
<accession>A0A8J5R3S7</accession>
<dbReference type="GO" id="GO:0005789">
    <property type="term" value="C:endoplasmic reticulum membrane"/>
    <property type="evidence" value="ECO:0007669"/>
    <property type="project" value="UniProtKB-SubCell"/>
</dbReference>
<evidence type="ECO:0000256" key="14">
    <source>
        <dbReference type="SAM" id="Phobius"/>
    </source>
</evidence>
<gene>
    <name evidence="15" type="ORF">G9C98_000546</name>
</gene>
<evidence type="ECO:0000256" key="5">
    <source>
        <dbReference type="ARBA" id="ARBA00022617"/>
    </source>
</evidence>
<keyword evidence="6 13" id="KW-0479">Metal-binding</keyword>
<organism evidence="15 16">
    <name type="scientific">Cotesia typhae</name>
    <dbReference type="NCBI Taxonomy" id="2053667"/>
    <lineage>
        <taxon>Eukaryota</taxon>
        <taxon>Metazoa</taxon>
        <taxon>Ecdysozoa</taxon>
        <taxon>Arthropoda</taxon>
        <taxon>Hexapoda</taxon>
        <taxon>Insecta</taxon>
        <taxon>Pterygota</taxon>
        <taxon>Neoptera</taxon>
        <taxon>Endopterygota</taxon>
        <taxon>Hymenoptera</taxon>
        <taxon>Apocrita</taxon>
        <taxon>Ichneumonoidea</taxon>
        <taxon>Braconidae</taxon>
        <taxon>Microgastrinae</taxon>
        <taxon>Cotesia</taxon>
    </lineage>
</organism>
<protein>
    <recommendedName>
        <fullName evidence="17">Cytochrome P450</fullName>
    </recommendedName>
</protein>
<dbReference type="Proteomes" id="UP000729913">
    <property type="component" value="Unassembled WGS sequence"/>
</dbReference>
<dbReference type="CDD" id="cd11056">
    <property type="entry name" value="CYP6-like"/>
    <property type="match status" value="1"/>
</dbReference>
<dbReference type="EMBL" id="JAAOIC020000032">
    <property type="protein sequence ID" value="KAG8039817.1"/>
    <property type="molecule type" value="Genomic_DNA"/>
</dbReference>
<comment type="subcellular location">
    <subcellularLocation>
        <location evidence="3">Endoplasmic reticulum membrane</location>
        <topology evidence="3">Peripheral membrane protein</topology>
    </subcellularLocation>
    <subcellularLocation>
        <location evidence="2">Microsome membrane</location>
        <topology evidence="2">Peripheral membrane protein</topology>
    </subcellularLocation>
</comment>
<evidence type="ECO:0000256" key="13">
    <source>
        <dbReference type="RuleBase" id="RU000461"/>
    </source>
</evidence>
<dbReference type="OrthoDB" id="2789670at2759"/>
<keyword evidence="16" id="KW-1185">Reference proteome</keyword>
<comment type="cofactor">
    <cofactor evidence="1">
        <name>heme</name>
        <dbReference type="ChEBI" id="CHEBI:30413"/>
    </cofactor>
</comment>
<dbReference type="Pfam" id="PF00067">
    <property type="entry name" value="p450"/>
    <property type="match status" value="1"/>
</dbReference>
<evidence type="ECO:0000256" key="2">
    <source>
        <dbReference type="ARBA" id="ARBA00004174"/>
    </source>
</evidence>
<evidence type="ECO:0000256" key="9">
    <source>
        <dbReference type="ARBA" id="ARBA00023002"/>
    </source>
</evidence>
<dbReference type="GO" id="GO:0005506">
    <property type="term" value="F:iron ion binding"/>
    <property type="evidence" value="ECO:0007669"/>
    <property type="project" value="InterPro"/>
</dbReference>
<dbReference type="AlphaFoldDB" id="A0A8J5R3S7"/>
<dbReference type="InterPro" id="IPR001128">
    <property type="entry name" value="Cyt_P450"/>
</dbReference>
<dbReference type="GO" id="GO:0020037">
    <property type="term" value="F:heme binding"/>
    <property type="evidence" value="ECO:0007669"/>
    <property type="project" value="InterPro"/>
</dbReference>
<evidence type="ECO:0000256" key="10">
    <source>
        <dbReference type="ARBA" id="ARBA00023004"/>
    </source>
</evidence>
<name>A0A8J5R3S7_9HYME</name>
<dbReference type="InterPro" id="IPR050476">
    <property type="entry name" value="Insect_CytP450_Detox"/>
</dbReference>
<keyword evidence="12 14" id="KW-0472">Membrane</keyword>
<comment type="similarity">
    <text evidence="4 13">Belongs to the cytochrome P450 family.</text>
</comment>
<keyword evidence="9 13" id="KW-0560">Oxidoreductase</keyword>
<evidence type="ECO:0008006" key="17">
    <source>
        <dbReference type="Google" id="ProtNLM"/>
    </source>
</evidence>
<dbReference type="PANTHER" id="PTHR24292">
    <property type="entry name" value="CYTOCHROME P450"/>
    <property type="match status" value="1"/>
</dbReference>
<feature type="transmembrane region" description="Helical" evidence="14">
    <location>
        <begin position="229"/>
        <end position="247"/>
    </location>
</feature>
<reference evidence="15" key="1">
    <citation type="submission" date="2020-03" db="EMBL/GenBank/DDBJ databases">
        <authorList>
            <person name="Chebbi M.A."/>
            <person name="Drezen J.M."/>
        </authorList>
    </citation>
    <scope>NUCLEOTIDE SEQUENCE</scope>
    <source>
        <tissue evidence="15">Whole body</tissue>
    </source>
</reference>
<evidence type="ECO:0000256" key="7">
    <source>
        <dbReference type="ARBA" id="ARBA00022824"/>
    </source>
</evidence>
<keyword evidence="14" id="KW-1133">Transmembrane helix</keyword>
<dbReference type="InterPro" id="IPR017972">
    <property type="entry name" value="Cyt_P450_CS"/>
</dbReference>
<evidence type="ECO:0000256" key="11">
    <source>
        <dbReference type="ARBA" id="ARBA00023033"/>
    </source>
</evidence>
<dbReference type="GO" id="GO:0004497">
    <property type="term" value="F:monooxygenase activity"/>
    <property type="evidence" value="ECO:0007669"/>
    <property type="project" value="UniProtKB-KW"/>
</dbReference>
<evidence type="ECO:0000256" key="6">
    <source>
        <dbReference type="ARBA" id="ARBA00022723"/>
    </source>
</evidence>
<keyword evidence="7" id="KW-0256">Endoplasmic reticulum</keyword>
<reference evidence="15" key="2">
    <citation type="submission" date="2021-04" db="EMBL/GenBank/DDBJ databases">
        <title>Genome-wide patterns of bracovirus chromosomal integration into multiple host tissues during parasitism.</title>
        <authorList>
            <person name="Chebbi M.A.C."/>
        </authorList>
    </citation>
    <scope>NUCLEOTIDE SEQUENCE</scope>
    <source>
        <tissue evidence="15">Whole body</tissue>
    </source>
</reference>
<keyword evidence="10 13" id="KW-0408">Iron</keyword>
<keyword evidence="11 13" id="KW-0503">Monooxygenase</keyword>
<keyword evidence="8" id="KW-0492">Microsome</keyword>
<evidence type="ECO:0000256" key="1">
    <source>
        <dbReference type="ARBA" id="ARBA00001971"/>
    </source>
</evidence>
<dbReference type="PANTHER" id="PTHR24292:SF104">
    <property type="entry name" value="CYTOCHROME P450 308A1-RELATED"/>
    <property type="match status" value="1"/>
</dbReference>
<keyword evidence="14" id="KW-0812">Transmembrane</keyword>
<keyword evidence="5 13" id="KW-0349">Heme</keyword>
<sequence length="516" mass="58526">MDIYCGIIVATIITIIIYSVIKYSSSKTNLKCDIACVPGKLPFIGHNLPIITMRSSFLYMFNIDFYHLFPNSSMMGYNNFSVPGIIVRDPKLIKQIMTTEFMNFSKNTSSLDHDLDPLLSINPFFTSGDQWKKSRTILLNGLTSQKLKLITLGISNVADEFTNYLEQLITSSCSKSGAITVNALELLSRFTAQVVAIGGFGINGKSFNTEQETETFESMVRPMLQPGSFYEFISIITFFFPFIARIMRVRFMPKKIYHYFVNIIKTVLEARSSDNQSPNNDFIEKVSELCRNEETGKIDEVLVASHAASFFLDGYITSGVTLAFTAYQIAKHGEVQEKLRQHVLDILKKHDGKVTYQTLEDMKYMEQVINESMRLFPALGYLAKVCTKETKLVGSDGVECCVKPGTEMIIPVFGLHHDQKYWNNPELFDPERFSPDNAGNINKFVFLPFGGGPRQCVGMRMAILQMKAALAMLVKDYWIEVDRKTDEPLRVHKLSGLFTAPHSDIWIKVCKLKDRK</sequence>
<evidence type="ECO:0000256" key="4">
    <source>
        <dbReference type="ARBA" id="ARBA00010617"/>
    </source>
</evidence>